<feature type="transmembrane region" description="Helical" evidence="7">
    <location>
        <begin position="227"/>
        <end position="248"/>
    </location>
</feature>
<feature type="transmembrane region" description="Helical" evidence="7">
    <location>
        <begin position="184"/>
        <end position="207"/>
    </location>
</feature>
<feature type="transmembrane region" description="Helical" evidence="7">
    <location>
        <begin position="428"/>
        <end position="446"/>
    </location>
</feature>
<evidence type="ECO:0000313" key="10">
    <source>
        <dbReference type="Proteomes" id="UP000756710"/>
    </source>
</evidence>
<reference evidence="9 10" key="2">
    <citation type="submission" date="2021-03" db="EMBL/GenBank/DDBJ databases">
        <title>Genomic Encyclopedia of Type Strains, Phase IV (KMG-IV): sequencing the most valuable type-strain genomes for metagenomic binning, comparative biology and taxonomic classification.</title>
        <authorList>
            <person name="Goeker M."/>
        </authorList>
    </citation>
    <scope>NUCLEOTIDE SEQUENCE [LARGE SCALE GENOMIC DNA]</scope>
    <source>
        <strain evidence="9 10">DSM 41954</strain>
    </source>
</reference>
<dbReference type="Gene3D" id="1.20.1740.10">
    <property type="entry name" value="Amino acid/polyamine transporter I"/>
    <property type="match status" value="1"/>
</dbReference>
<gene>
    <name evidence="9" type="ORF">J2Z30_004673</name>
    <name evidence="8" type="ORF">SIRAN9731</name>
</gene>
<evidence type="ECO:0000256" key="2">
    <source>
        <dbReference type="ARBA" id="ARBA00022448"/>
    </source>
</evidence>
<organism evidence="8">
    <name type="scientific">Streptomyces iranensis</name>
    <dbReference type="NCBI Taxonomy" id="576784"/>
    <lineage>
        <taxon>Bacteria</taxon>
        <taxon>Bacillati</taxon>
        <taxon>Actinomycetota</taxon>
        <taxon>Actinomycetes</taxon>
        <taxon>Kitasatosporales</taxon>
        <taxon>Streptomycetaceae</taxon>
        <taxon>Streptomyces</taxon>
        <taxon>Streptomyces violaceusniger group</taxon>
    </lineage>
</organism>
<evidence type="ECO:0000256" key="7">
    <source>
        <dbReference type="SAM" id="Phobius"/>
    </source>
</evidence>
<proteinExistence type="predicted"/>
<dbReference type="HOGENOM" id="CLU_004495_0_4_11"/>
<dbReference type="RefSeq" id="WP_044580411.1">
    <property type="nucleotide sequence ID" value="NZ_BAABDR010000100.1"/>
</dbReference>
<comment type="subcellular location">
    <subcellularLocation>
        <location evidence="1">Membrane</location>
        <topology evidence="1">Multi-pass membrane protein</topology>
    </subcellularLocation>
</comment>
<feature type="transmembrane region" description="Helical" evidence="7">
    <location>
        <begin position="269"/>
        <end position="291"/>
    </location>
</feature>
<evidence type="ECO:0000256" key="4">
    <source>
        <dbReference type="ARBA" id="ARBA00022989"/>
    </source>
</evidence>
<feature type="transmembrane region" description="Helical" evidence="7">
    <location>
        <begin position="452"/>
        <end position="470"/>
    </location>
</feature>
<accession>A0A061ABC4</accession>
<evidence type="ECO:0000256" key="1">
    <source>
        <dbReference type="ARBA" id="ARBA00004141"/>
    </source>
</evidence>
<dbReference type="GO" id="GO:0016020">
    <property type="term" value="C:membrane"/>
    <property type="evidence" value="ECO:0007669"/>
    <property type="project" value="UniProtKB-SubCell"/>
</dbReference>
<dbReference type="InterPro" id="IPR002293">
    <property type="entry name" value="AA/rel_permease1"/>
</dbReference>
<dbReference type="PANTHER" id="PTHR45649:SF26">
    <property type="entry name" value="OS04G0435100 PROTEIN"/>
    <property type="match status" value="1"/>
</dbReference>
<dbReference type="AlphaFoldDB" id="A0A061ABC4"/>
<evidence type="ECO:0000313" key="8">
    <source>
        <dbReference type="EMBL" id="CDR17756.1"/>
    </source>
</evidence>
<feature type="transmembrane region" description="Helical" evidence="7">
    <location>
        <begin position="43"/>
        <end position="64"/>
    </location>
</feature>
<evidence type="ECO:0000256" key="3">
    <source>
        <dbReference type="ARBA" id="ARBA00022692"/>
    </source>
</evidence>
<keyword evidence="2" id="KW-0813">Transport</keyword>
<feature type="transmembrane region" description="Helical" evidence="7">
    <location>
        <begin position="120"/>
        <end position="146"/>
    </location>
</feature>
<evidence type="ECO:0000256" key="6">
    <source>
        <dbReference type="SAM" id="MobiDB-lite"/>
    </source>
</evidence>
<evidence type="ECO:0000256" key="5">
    <source>
        <dbReference type="ARBA" id="ARBA00023136"/>
    </source>
</evidence>
<keyword evidence="5 7" id="KW-0472">Membrane</keyword>
<sequence length="490" mass="51656">MADDVQSSPADTPPGGPRADDDQLRELGYRPELRRALGGMSSFALQFSTACFSGAIVVAFLVGFGQVGPLSLWTFAGATVLQVVVAFCIAELCSAYPLAGGVYQVVTRQAGRFLGWQVGWMIQIAHFASVGLGAVGLTPLICNWFGVERLSHWQTVGVSALIILATTLLNLLRVKLVALLNNVGVVSELLASGAIVVGCGAAFLFFGQPHRPMGFLFTDAGVVQGSVVLPLIFSCLLSAFIVSGFDVSGTAGEETHNASRSVPVMAVSANILTLIVGSLVLFVLMLGISSVDGTLNSASPVKYILAPILGTPFATAIEVLAVFSLFVNGMVVQLAGARVLWAQGRDGAFVGARLLKRLSRERVPVTGVLVSGAIALLFIVYSAVFQVLAAILAVTWALSYAASTAVGIRSRIRGSLPERSFTLRGGPFWYIVATIWSLMLVAFLIYQDPVKVGCGTLGVIVIGVVLYFTAHARDERAPEEAVTPPRPVAR</sequence>
<dbReference type="EMBL" id="JAGGLR010000012">
    <property type="protein sequence ID" value="MBP2063652.1"/>
    <property type="molecule type" value="Genomic_DNA"/>
</dbReference>
<feature type="compositionally biased region" description="Polar residues" evidence="6">
    <location>
        <begin position="1"/>
        <end position="10"/>
    </location>
</feature>
<name>A0A061ABC4_9ACTN</name>
<feature type="transmembrane region" description="Helical" evidence="7">
    <location>
        <begin position="70"/>
        <end position="99"/>
    </location>
</feature>
<feature type="transmembrane region" description="Helical" evidence="7">
    <location>
        <begin position="363"/>
        <end position="381"/>
    </location>
</feature>
<dbReference type="Pfam" id="PF13520">
    <property type="entry name" value="AA_permease_2"/>
    <property type="match status" value="1"/>
</dbReference>
<keyword evidence="10" id="KW-1185">Reference proteome</keyword>
<keyword evidence="4 7" id="KW-1133">Transmembrane helix</keyword>
<reference evidence="8" key="1">
    <citation type="submission" date="2014-05" db="EMBL/GenBank/DDBJ databases">
        <authorList>
            <person name="Horn Fabian"/>
        </authorList>
    </citation>
    <scope>NUCLEOTIDE SEQUENCE</scope>
</reference>
<dbReference type="EMBL" id="LK022848">
    <property type="protein sequence ID" value="CDR17756.1"/>
    <property type="molecule type" value="Genomic_DNA"/>
</dbReference>
<dbReference type="PIRSF" id="PIRSF006060">
    <property type="entry name" value="AA_transporter"/>
    <property type="match status" value="1"/>
</dbReference>
<protein>
    <submittedName>
        <fullName evidence="8">Amino acid permease-associated region</fullName>
    </submittedName>
    <submittedName>
        <fullName evidence="9">Amino acid transporter</fullName>
    </submittedName>
</protein>
<feature type="transmembrane region" description="Helical" evidence="7">
    <location>
        <begin position="387"/>
        <end position="408"/>
    </location>
</feature>
<feature type="region of interest" description="Disordered" evidence="6">
    <location>
        <begin position="1"/>
        <end position="24"/>
    </location>
</feature>
<evidence type="ECO:0000313" key="9">
    <source>
        <dbReference type="EMBL" id="MBP2063652.1"/>
    </source>
</evidence>
<dbReference type="Proteomes" id="UP000756710">
    <property type="component" value="Unassembled WGS sequence"/>
</dbReference>
<feature type="transmembrane region" description="Helical" evidence="7">
    <location>
        <begin position="152"/>
        <end position="172"/>
    </location>
</feature>
<dbReference type="GO" id="GO:0022857">
    <property type="term" value="F:transmembrane transporter activity"/>
    <property type="evidence" value="ECO:0007669"/>
    <property type="project" value="InterPro"/>
</dbReference>
<feature type="transmembrane region" description="Helical" evidence="7">
    <location>
        <begin position="303"/>
        <end position="327"/>
    </location>
</feature>
<keyword evidence="3 7" id="KW-0812">Transmembrane</keyword>
<dbReference type="PANTHER" id="PTHR45649">
    <property type="entry name" value="AMINO-ACID PERMEASE BAT1"/>
    <property type="match status" value="1"/>
</dbReference>